<dbReference type="Pfam" id="PF14801">
    <property type="entry name" value="TrmI-like_N"/>
    <property type="match status" value="1"/>
</dbReference>
<dbReference type="Gene3D" id="3.10.330.20">
    <property type="match status" value="1"/>
</dbReference>
<proteinExistence type="predicted"/>
<comment type="subcellular location">
    <subcellularLocation>
        <location evidence="1">Nucleus</location>
    </subcellularLocation>
</comment>
<sequence>MSFISYKRLVAVGDTLFVYLSPSNIYPLVVRSGHVFQTKYGALKHDDLVGQPYGCAHQCAKGFVHLLHSTPELWTLCLPHRTQILYTTDISFICTQLDLKPGSVVCEAGTGSGSLSHAIARTIAPNGRLITYDFHEERSSTARDEFADHGLSHIITAQHRDVCSDGFAFTDHFDALFLDLPHPWVAIQSAKEALKPN</sequence>
<feature type="binding site" evidence="9">
    <location>
        <begin position="112"/>
        <end position="115"/>
    </location>
    <ligand>
        <name>S-adenosyl-L-methionine</name>
        <dbReference type="ChEBI" id="CHEBI:59789"/>
    </ligand>
</feature>
<keyword evidence="5 9" id="KW-0949">S-adenosyl-L-methionine</keyword>
<comment type="catalytic activity">
    <reaction evidence="8">
        <text>an adenosine in mRNA + S-adenosyl-L-methionine = an N(1)-methyladenosine in mRNA + S-adenosyl-L-homocysteine + H(+)</text>
        <dbReference type="Rhea" id="RHEA:55392"/>
        <dbReference type="Rhea" id="RHEA-COMP:12414"/>
        <dbReference type="Rhea" id="RHEA-COMP:12415"/>
        <dbReference type="ChEBI" id="CHEBI:15378"/>
        <dbReference type="ChEBI" id="CHEBI:57856"/>
        <dbReference type="ChEBI" id="CHEBI:59789"/>
        <dbReference type="ChEBI" id="CHEBI:74411"/>
        <dbReference type="ChEBI" id="CHEBI:74491"/>
    </reaction>
</comment>
<dbReference type="OrthoDB" id="1925287at2759"/>
<feature type="binding site" evidence="9">
    <location>
        <position position="161"/>
    </location>
    <ligand>
        <name>S-adenosyl-L-methionine</name>
        <dbReference type="ChEBI" id="CHEBI:59789"/>
    </ligand>
</feature>
<feature type="binding site" evidence="9">
    <location>
        <position position="179"/>
    </location>
    <ligand>
        <name>S-adenosyl-L-methionine</name>
        <dbReference type="ChEBI" id="CHEBI:59789"/>
    </ligand>
</feature>
<evidence type="ECO:0000256" key="7">
    <source>
        <dbReference type="ARBA" id="ARBA00023242"/>
    </source>
</evidence>
<name>A0A7R9KX37_9ACAR</name>
<evidence type="ECO:0000313" key="12">
    <source>
        <dbReference type="Proteomes" id="UP000759131"/>
    </source>
</evidence>
<feature type="non-terminal residue" evidence="11">
    <location>
        <position position="197"/>
    </location>
</feature>
<dbReference type="GO" id="GO:0030488">
    <property type="term" value="P:tRNA methylation"/>
    <property type="evidence" value="ECO:0007669"/>
    <property type="project" value="InterPro"/>
</dbReference>
<evidence type="ECO:0000256" key="4">
    <source>
        <dbReference type="ARBA" id="ARBA00022679"/>
    </source>
</evidence>
<dbReference type="InterPro" id="IPR029063">
    <property type="entry name" value="SAM-dependent_MTases_sf"/>
</dbReference>
<accession>A0A7R9KX37</accession>
<dbReference type="GO" id="GO:0031515">
    <property type="term" value="C:tRNA (m1A) methyltransferase complex"/>
    <property type="evidence" value="ECO:0007669"/>
    <property type="project" value="InterPro"/>
</dbReference>
<dbReference type="PANTHER" id="PTHR12133:SF2">
    <property type="entry name" value="TRNA (ADENINE(58)-N(1))-METHYLTRANSFERASE CATALYTIC SUBUNIT TRMT61A"/>
    <property type="match status" value="1"/>
</dbReference>
<dbReference type="PROSITE" id="PS51620">
    <property type="entry name" value="SAM_TRM61"/>
    <property type="match status" value="1"/>
</dbReference>
<dbReference type="EMBL" id="CAJPIZ010007257">
    <property type="protein sequence ID" value="CAG2110165.1"/>
    <property type="molecule type" value="Genomic_DNA"/>
</dbReference>
<dbReference type="PANTHER" id="PTHR12133">
    <property type="entry name" value="TRNA (ADENINE(58)-N(1))-METHYLTRANSFERASE"/>
    <property type="match status" value="1"/>
</dbReference>
<organism evidence="11">
    <name type="scientific">Medioppia subpectinata</name>
    <dbReference type="NCBI Taxonomy" id="1979941"/>
    <lineage>
        <taxon>Eukaryota</taxon>
        <taxon>Metazoa</taxon>
        <taxon>Ecdysozoa</taxon>
        <taxon>Arthropoda</taxon>
        <taxon>Chelicerata</taxon>
        <taxon>Arachnida</taxon>
        <taxon>Acari</taxon>
        <taxon>Acariformes</taxon>
        <taxon>Sarcoptiformes</taxon>
        <taxon>Oribatida</taxon>
        <taxon>Brachypylina</taxon>
        <taxon>Oppioidea</taxon>
        <taxon>Oppiidae</taxon>
        <taxon>Medioppia</taxon>
    </lineage>
</organism>
<dbReference type="InterPro" id="IPR049470">
    <property type="entry name" value="TRM61_C"/>
</dbReference>
<evidence type="ECO:0000256" key="9">
    <source>
        <dbReference type="PIRSR" id="PIRSR017269-1"/>
    </source>
</evidence>
<keyword evidence="3" id="KW-0489">Methyltransferase</keyword>
<dbReference type="Pfam" id="PF08704">
    <property type="entry name" value="GCD14"/>
    <property type="match status" value="1"/>
</dbReference>
<protein>
    <recommendedName>
        <fullName evidence="2">tRNA (adenine(58)-N(1))-methyltransferase</fullName>
        <ecNumber evidence="2">2.1.1.220</ecNumber>
    </recommendedName>
</protein>
<dbReference type="PIRSF" id="PIRSF017269">
    <property type="entry name" value="GCD14"/>
    <property type="match status" value="1"/>
</dbReference>
<dbReference type="EC" id="2.1.1.220" evidence="2"/>
<evidence type="ECO:0000256" key="8">
    <source>
        <dbReference type="ARBA" id="ARBA00048481"/>
    </source>
</evidence>
<keyword evidence="7" id="KW-0539">Nucleus</keyword>
<dbReference type="AlphaFoldDB" id="A0A7R9KX37"/>
<dbReference type="EMBL" id="OC861832">
    <property type="protein sequence ID" value="CAD7629735.1"/>
    <property type="molecule type" value="Genomic_DNA"/>
</dbReference>
<dbReference type="GO" id="GO:0160107">
    <property type="term" value="F:tRNA (adenine(58)-N1)-methyltransferase activity"/>
    <property type="evidence" value="ECO:0007669"/>
    <property type="project" value="UniProtKB-EC"/>
</dbReference>
<feature type="domain" description="tRNA (adenine(58)-N(1))-methyltransferase catalytic subunit TRM61 C-terminal" evidence="10">
    <location>
        <begin position="62"/>
        <end position="195"/>
    </location>
</feature>
<evidence type="ECO:0000256" key="3">
    <source>
        <dbReference type="ARBA" id="ARBA00022603"/>
    </source>
</evidence>
<keyword evidence="12" id="KW-1185">Reference proteome</keyword>
<dbReference type="FunFam" id="3.10.330.20:FF:000002">
    <property type="entry name" value="tRNA (adenine(58)-N(1))-methyltransferase catalytic subunit TRMT61A"/>
    <property type="match status" value="1"/>
</dbReference>
<evidence type="ECO:0000256" key="5">
    <source>
        <dbReference type="ARBA" id="ARBA00022691"/>
    </source>
</evidence>
<reference evidence="11" key="1">
    <citation type="submission" date="2020-11" db="EMBL/GenBank/DDBJ databases">
        <authorList>
            <person name="Tran Van P."/>
        </authorList>
    </citation>
    <scope>NUCLEOTIDE SEQUENCE</scope>
</reference>
<evidence type="ECO:0000256" key="2">
    <source>
        <dbReference type="ARBA" id="ARBA00012796"/>
    </source>
</evidence>
<dbReference type="Gene3D" id="3.40.50.150">
    <property type="entry name" value="Vaccinia Virus protein VP39"/>
    <property type="match status" value="1"/>
</dbReference>
<evidence type="ECO:0000313" key="11">
    <source>
        <dbReference type="EMBL" id="CAD7629735.1"/>
    </source>
</evidence>
<dbReference type="GO" id="GO:0005634">
    <property type="term" value="C:nucleus"/>
    <property type="evidence" value="ECO:0007669"/>
    <property type="project" value="UniProtKB-SubCell"/>
</dbReference>
<dbReference type="SUPFAM" id="SSF53335">
    <property type="entry name" value="S-adenosyl-L-methionine-dependent methyltransferases"/>
    <property type="match status" value="1"/>
</dbReference>
<evidence type="ECO:0000256" key="1">
    <source>
        <dbReference type="ARBA" id="ARBA00004123"/>
    </source>
</evidence>
<dbReference type="InterPro" id="IPR014816">
    <property type="entry name" value="tRNA_MeTrfase_Gcd14"/>
</dbReference>
<feature type="binding site" evidence="9">
    <location>
        <position position="133"/>
    </location>
    <ligand>
        <name>S-adenosyl-L-methionine</name>
        <dbReference type="ChEBI" id="CHEBI:59789"/>
    </ligand>
</feature>
<evidence type="ECO:0000256" key="6">
    <source>
        <dbReference type="ARBA" id="ARBA00022694"/>
    </source>
</evidence>
<evidence type="ECO:0000259" key="10">
    <source>
        <dbReference type="Pfam" id="PF08704"/>
    </source>
</evidence>
<keyword evidence="4" id="KW-0808">Transferase</keyword>
<gene>
    <name evidence="11" type="ORF">OSB1V03_LOCUS10150</name>
</gene>
<keyword evidence="6" id="KW-0819">tRNA processing</keyword>
<dbReference type="Proteomes" id="UP000759131">
    <property type="component" value="Unassembled WGS sequence"/>
</dbReference>